<feature type="domain" description="Cyclic nucleotide-binding" evidence="4">
    <location>
        <begin position="1"/>
        <end position="94"/>
    </location>
</feature>
<accession>A0AAE4YCC4</accession>
<comment type="caution">
    <text evidence="6">The sequence shown here is derived from an EMBL/GenBank/DDBJ whole genome shotgun (WGS) entry which is preliminary data.</text>
</comment>
<dbReference type="InterPro" id="IPR036390">
    <property type="entry name" value="WH_DNA-bd_sf"/>
</dbReference>
<dbReference type="InterPro" id="IPR018490">
    <property type="entry name" value="cNMP-bd_dom_sf"/>
</dbReference>
<dbReference type="SMART" id="SM00419">
    <property type="entry name" value="HTH_CRP"/>
    <property type="match status" value="1"/>
</dbReference>
<keyword evidence="2" id="KW-0238">DNA-binding</keyword>
<dbReference type="InterPro" id="IPR050397">
    <property type="entry name" value="Env_Response_Regulators"/>
</dbReference>
<dbReference type="InterPro" id="IPR014710">
    <property type="entry name" value="RmlC-like_jellyroll"/>
</dbReference>
<dbReference type="PROSITE" id="PS51063">
    <property type="entry name" value="HTH_CRP_2"/>
    <property type="match status" value="1"/>
</dbReference>
<dbReference type="InterPro" id="IPR012318">
    <property type="entry name" value="HTH_CRP"/>
</dbReference>
<dbReference type="GO" id="GO:0003700">
    <property type="term" value="F:DNA-binding transcription factor activity"/>
    <property type="evidence" value="ECO:0007669"/>
    <property type="project" value="TreeGrafter"/>
</dbReference>
<keyword evidence="7" id="KW-1185">Reference proteome</keyword>
<dbReference type="Pfam" id="PF00027">
    <property type="entry name" value="cNMP_binding"/>
    <property type="match status" value="1"/>
</dbReference>
<dbReference type="Gene3D" id="2.60.120.10">
    <property type="entry name" value="Jelly Rolls"/>
    <property type="match status" value="1"/>
</dbReference>
<dbReference type="Pfam" id="PF13545">
    <property type="entry name" value="HTH_Crp_2"/>
    <property type="match status" value="1"/>
</dbReference>
<keyword evidence="3" id="KW-0804">Transcription</keyword>
<dbReference type="SUPFAM" id="SSF46785">
    <property type="entry name" value="Winged helix' DNA-binding domain"/>
    <property type="match status" value="1"/>
</dbReference>
<dbReference type="GO" id="GO:0003677">
    <property type="term" value="F:DNA binding"/>
    <property type="evidence" value="ECO:0007669"/>
    <property type="project" value="UniProtKB-KW"/>
</dbReference>
<dbReference type="CDD" id="cd00038">
    <property type="entry name" value="CAP_ED"/>
    <property type="match status" value="1"/>
</dbReference>
<dbReference type="SUPFAM" id="SSF51206">
    <property type="entry name" value="cAMP-binding domain-like"/>
    <property type="match status" value="1"/>
</dbReference>
<dbReference type="RefSeq" id="WP_168776757.1">
    <property type="nucleotide sequence ID" value="NZ_JAABNR010000042.1"/>
</dbReference>
<organism evidence="6 7">
    <name type="scientific">Stagnihabitans tardus</name>
    <dbReference type="NCBI Taxonomy" id="2699202"/>
    <lineage>
        <taxon>Bacteria</taxon>
        <taxon>Pseudomonadati</taxon>
        <taxon>Pseudomonadota</taxon>
        <taxon>Alphaproteobacteria</taxon>
        <taxon>Rhodobacterales</taxon>
        <taxon>Paracoccaceae</taxon>
        <taxon>Stagnihabitans</taxon>
    </lineage>
</organism>
<dbReference type="PANTHER" id="PTHR24567">
    <property type="entry name" value="CRP FAMILY TRANSCRIPTIONAL REGULATORY PROTEIN"/>
    <property type="match status" value="1"/>
</dbReference>
<evidence type="ECO:0000256" key="2">
    <source>
        <dbReference type="ARBA" id="ARBA00023125"/>
    </source>
</evidence>
<evidence type="ECO:0000313" key="7">
    <source>
        <dbReference type="Proteomes" id="UP001193501"/>
    </source>
</evidence>
<protein>
    <submittedName>
        <fullName evidence="6">Helix-turn-helix domain-containing protein</fullName>
    </submittedName>
</protein>
<gene>
    <name evidence="6" type="ORF">GV832_20490</name>
</gene>
<dbReference type="Proteomes" id="UP001193501">
    <property type="component" value="Unassembled WGS sequence"/>
</dbReference>
<dbReference type="Gene3D" id="1.10.10.10">
    <property type="entry name" value="Winged helix-like DNA-binding domain superfamily/Winged helix DNA-binding domain"/>
    <property type="match status" value="1"/>
</dbReference>
<evidence type="ECO:0000256" key="3">
    <source>
        <dbReference type="ARBA" id="ARBA00023163"/>
    </source>
</evidence>
<evidence type="ECO:0000259" key="4">
    <source>
        <dbReference type="PROSITE" id="PS50042"/>
    </source>
</evidence>
<dbReference type="InterPro" id="IPR036388">
    <property type="entry name" value="WH-like_DNA-bd_sf"/>
</dbReference>
<dbReference type="PROSITE" id="PS50042">
    <property type="entry name" value="CNMP_BINDING_3"/>
    <property type="match status" value="1"/>
</dbReference>
<dbReference type="AlphaFoldDB" id="A0AAE4YCC4"/>
<dbReference type="EMBL" id="JAABNR010000042">
    <property type="protein sequence ID" value="NBZ89968.1"/>
    <property type="molecule type" value="Genomic_DNA"/>
</dbReference>
<dbReference type="PANTHER" id="PTHR24567:SF74">
    <property type="entry name" value="HTH-TYPE TRANSCRIPTIONAL REGULATOR ARCR"/>
    <property type="match status" value="1"/>
</dbReference>
<dbReference type="InterPro" id="IPR000595">
    <property type="entry name" value="cNMP-bd_dom"/>
</dbReference>
<evidence type="ECO:0000313" key="6">
    <source>
        <dbReference type="EMBL" id="NBZ89968.1"/>
    </source>
</evidence>
<sequence>MSFESFATMPRRVVPPGTVLFRPGDRAQGFVLVWRGRIEVRLTSPQGREILLYAVEPGQSCIQTTLGLLGEEAYSGEAVTRGEVELSVLPKAEFLAQMAEPGFRADVLRAFGQRMADLTRMLEIVAFERIDQRLARALLDLAEAGLVTATQSQLADRIGSAREVVTRQLQAFAEAGWIRTGRGQVEILDPAALAALV</sequence>
<name>A0AAE4YCC4_9RHOB</name>
<proteinExistence type="predicted"/>
<evidence type="ECO:0000256" key="1">
    <source>
        <dbReference type="ARBA" id="ARBA00023015"/>
    </source>
</evidence>
<dbReference type="GO" id="GO:0005829">
    <property type="term" value="C:cytosol"/>
    <property type="evidence" value="ECO:0007669"/>
    <property type="project" value="TreeGrafter"/>
</dbReference>
<feature type="domain" description="HTH crp-type" evidence="5">
    <location>
        <begin position="128"/>
        <end position="191"/>
    </location>
</feature>
<keyword evidence="1" id="KW-0805">Transcription regulation</keyword>
<reference evidence="6" key="1">
    <citation type="submission" date="2020-01" db="EMBL/GenBank/DDBJ databases">
        <authorList>
            <person name="Chen W.-M."/>
        </authorList>
    </citation>
    <scope>NUCLEOTIDE SEQUENCE</scope>
    <source>
        <strain evidence="6">CYK-10</strain>
    </source>
</reference>
<evidence type="ECO:0000259" key="5">
    <source>
        <dbReference type="PROSITE" id="PS51063"/>
    </source>
</evidence>